<dbReference type="OrthoDB" id="417520at2759"/>
<evidence type="ECO:0000313" key="3">
    <source>
        <dbReference type="Proteomes" id="UP000265515"/>
    </source>
</evidence>
<feature type="transmembrane region" description="Helical" evidence="1">
    <location>
        <begin position="30"/>
        <end position="52"/>
    </location>
</feature>
<protein>
    <submittedName>
        <fullName evidence="2">Uncharacterized protein</fullName>
    </submittedName>
</protein>
<evidence type="ECO:0000256" key="1">
    <source>
        <dbReference type="SAM" id="Phobius"/>
    </source>
</evidence>
<organism evidence="2 3">
    <name type="scientific">Chara braunii</name>
    <name type="common">Braun's stonewort</name>
    <dbReference type="NCBI Taxonomy" id="69332"/>
    <lineage>
        <taxon>Eukaryota</taxon>
        <taxon>Viridiplantae</taxon>
        <taxon>Streptophyta</taxon>
        <taxon>Charophyceae</taxon>
        <taxon>Charales</taxon>
        <taxon>Characeae</taxon>
        <taxon>Chara</taxon>
    </lineage>
</organism>
<proteinExistence type="predicted"/>
<sequence length="83" mass="9317">MGELRYLQTSVALVLGFIGSKMIAEYLGEHIPTTVSLAVVMVTLGTGVLLSFKDQEQSKELEWDIFPEIINDDNQDEKDEMPK</sequence>
<keyword evidence="3" id="KW-1185">Reference proteome</keyword>
<comment type="caution">
    <text evidence="2">The sequence shown here is derived from an EMBL/GenBank/DDBJ whole genome shotgun (WGS) entry which is preliminary data.</text>
</comment>
<evidence type="ECO:0000313" key="2">
    <source>
        <dbReference type="EMBL" id="GBG86557.1"/>
    </source>
</evidence>
<name>A0A388LW53_CHABU</name>
<dbReference type="PANTHER" id="PTHR30238:SF0">
    <property type="entry name" value="THYLAKOID MEMBRANE PROTEIN TERC, CHLOROPLASTIC"/>
    <property type="match status" value="1"/>
</dbReference>
<keyword evidence="1" id="KW-0472">Membrane</keyword>
<dbReference type="PANTHER" id="PTHR30238">
    <property type="entry name" value="MEMBRANE BOUND PREDICTED REDOX MODULATOR"/>
    <property type="match status" value="1"/>
</dbReference>
<dbReference type="Proteomes" id="UP000265515">
    <property type="component" value="Unassembled WGS sequence"/>
</dbReference>
<gene>
    <name evidence="2" type="ORF">CBR_g41620</name>
</gene>
<dbReference type="STRING" id="69332.A0A388LW53"/>
<accession>A0A388LW53</accession>
<reference evidence="2 3" key="1">
    <citation type="journal article" date="2018" name="Cell">
        <title>The Chara Genome: Secondary Complexity and Implications for Plant Terrestrialization.</title>
        <authorList>
            <person name="Nishiyama T."/>
            <person name="Sakayama H."/>
            <person name="Vries J.D."/>
            <person name="Buschmann H."/>
            <person name="Saint-Marcoux D."/>
            <person name="Ullrich K.K."/>
            <person name="Haas F.B."/>
            <person name="Vanderstraeten L."/>
            <person name="Becker D."/>
            <person name="Lang D."/>
            <person name="Vosolsobe S."/>
            <person name="Rombauts S."/>
            <person name="Wilhelmsson P.K.I."/>
            <person name="Janitza P."/>
            <person name="Kern R."/>
            <person name="Heyl A."/>
            <person name="Rumpler F."/>
            <person name="Villalobos L.I.A.C."/>
            <person name="Clay J.M."/>
            <person name="Skokan R."/>
            <person name="Toyoda A."/>
            <person name="Suzuki Y."/>
            <person name="Kagoshima H."/>
            <person name="Schijlen E."/>
            <person name="Tajeshwar N."/>
            <person name="Catarino B."/>
            <person name="Hetherington A.J."/>
            <person name="Saltykova A."/>
            <person name="Bonnot C."/>
            <person name="Breuninger H."/>
            <person name="Symeonidi A."/>
            <person name="Radhakrishnan G.V."/>
            <person name="Van Nieuwerburgh F."/>
            <person name="Deforce D."/>
            <person name="Chang C."/>
            <person name="Karol K.G."/>
            <person name="Hedrich R."/>
            <person name="Ulvskov P."/>
            <person name="Glockner G."/>
            <person name="Delwiche C.F."/>
            <person name="Petrasek J."/>
            <person name="Van de Peer Y."/>
            <person name="Friml J."/>
            <person name="Beilby M."/>
            <person name="Dolan L."/>
            <person name="Kohara Y."/>
            <person name="Sugano S."/>
            <person name="Fujiyama A."/>
            <person name="Delaux P.-M."/>
            <person name="Quint M."/>
            <person name="TheiBen G."/>
            <person name="Hagemann M."/>
            <person name="Harholt J."/>
            <person name="Dunand C."/>
            <person name="Zachgo S."/>
            <person name="Langdale J."/>
            <person name="Maumus F."/>
            <person name="Straeten D.V.D."/>
            <person name="Gould S.B."/>
            <person name="Rensing S.A."/>
        </authorList>
    </citation>
    <scope>NUCLEOTIDE SEQUENCE [LARGE SCALE GENOMIC DNA]</scope>
    <source>
        <strain evidence="2 3">S276</strain>
    </source>
</reference>
<keyword evidence="1" id="KW-0812">Transmembrane</keyword>
<dbReference type="AlphaFoldDB" id="A0A388LW53"/>
<keyword evidence="1" id="KW-1133">Transmembrane helix</keyword>
<dbReference type="EMBL" id="BFEA01000570">
    <property type="protein sequence ID" value="GBG86557.1"/>
    <property type="molecule type" value="Genomic_DNA"/>
</dbReference>
<dbReference type="Gramene" id="GBG86557">
    <property type="protein sequence ID" value="GBG86557"/>
    <property type="gene ID" value="CBR_g41620"/>
</dbReference>